<keyword evidence="5" id="KW-0472">Membrane</keyword>
<dbReference type="PANTHER" id="PTHR44196">
    <property type="entry name" value="DEHYDROGENASE/REDUCTASE SDR FAMILY MEMBER 7B"/>
    <property type="match status" value="1"/>
</dbReference>
<feature type="transmembrane region" description="Helical" evidence="5">
    <location>
        <begin position="20"/>
        <end position="41"/>
    </location>
</feature>
<dbReference type="SUPFAM" id="SSF51735">
    <property type="entry name" value="NAD(P)-binding Rossmann-fold domains"/>
    <property type="match status" value="1"/>
</dbReference>
<accession>A0A9N9A2M2</accession>
<dbReference type="Proteomes" id="UP000789342">
    <property type="component" value="Unassembled WGS sequence"/>
</dbReference>
<gene>
    <name evidence="6" type="ORF">AMORRO_LOCUS3953</name>
</gene>
<evidence type="ECO:0000256" key="1">
    <source>
        <dbReference type="ARBA" id="ARBA00006484"/>
    </source>
</evidence>
<dbReference type="InterPro" id="IPR036291">
    <property type="entry name" value="NAD(P)-bd_dom_sf"/>
</dbReference>
<dbReference type="CDD" id="cd05233">
    <property type="entry name" value="SDR_c"/>
    <property type="match status" value="1"/>
</dbReference>
<dbReference type="GO" id="GO:0016020">
    <property type="term" value="C:membrane"/>
    <property type="evidence" value="ECO:0007669"/>
    <property type="project" value="TreeGrafter"/>
</dbReference>
<organism evidence="6 7">
    <name type="scientific">Acaulospora morrowiae</name>
    <dbReference type="NCBI Taxonomy" id="94023"/>
    <lineage>
        <taxon>Eukaryota</taxon>
        <taxon>Fungi</taxon>
        <taxon>Fungi incertae sedis</taxon>
        <taxon>Mucoromycota</taxon>
        <taxon>Glomeromycotina</taxon>
        <taxon>Glomeromycetes</taxon>
        <taxon>Diversisporales</taxon>
        <taxon>Acaulosporaceae</taxon>
        <taxon>Acaulospora</taxon>
    </lineage>
</organism>
<comment type="caution">
    <text evidence="6">The sequence shown here is derived from an EMBL/GenBank/DDBJ whole genome shotgun (WGS) entry which is preliminary data.</text>
</comment>
<dbReference type="InterPro" id="IPR002347">
    <property type="entry name" value="SDR_fam"/>
</dbReference>
<evidence type="ECO:0000256" key="2">
    <source>
        <dbReference type="ARBA" id="ARBA00022857"/>
    </source>
</evidence>
<sequence>MVLPPITVPTFLQPIIQAWIAWFITTFVSIPAATFFMIWDIPRSISGLLFRERPKVVLITGASSGIGEKFAEEYAKLPGVTLGLLARNEDRLEKVADSCRKRGAKVETMSCDISRVDALVDTIEDFCNRNPVDLLIANAAQTGVKYDDIDTWEDMWERLFAVNINGTVATVMTVFKKMKENRNGQIASTYVPLSLGSTEPPSQYTQIHLKIVVSSVVGHFSVPQMIYYNTTKSALLSFARDLRYLASRHNVKVSVIAPGLIDTPMSSDPNQPISMFRLIFSSPRNLAVIAKLQLYENWFEVTWPFLEMLPAYAAQTLPPRVLEAVTYLVGNFGELIWGTNGTAFT</sequence>
<keyword evidence="2" id="KW-0521">NADP</keyword>
<dbReference type="PROSITE" id="PS00061">
    <property type="entry name" value="ADH_SHORT"/>
    <property type="match status" value="1"/>
</dbReference>
<dbReference type="Pfam" id="PF00106">
    <property type="entry name" value="adh_short"/>
    <property type="match status" value="2"/>
</dbReference>
<evidence type="ECO:0000256" key="5">
    <source>
        <dbReference type="SAM" id="Phobius"/>
    </source>
</evidence>
<reference evidence="6" key="1">
    <citation type="submission" date="2021-06" db="EMBL/GenBank/DDBJ databases">
        <authorList>
            <person name="Kallberg Y."/>
            <person name="Tangrot J."/>
            <person name="Rosling A."/>
        </authorList>
    </citation>
    <scope>NUCLEOTIDE SEQUENCE</scope>
    <source>
        <strain evidence="6">CL551</strain>
    </source>
</reference>
<proteinExistence type="inferred from homology"/>
<name>A0A9N9A2M2_9GLOM</name>
<comment type="similarity">
    <text evidence="1">Belongs to the short-chain dehydrogenases/reductases (SDR) family.</text>
</comment>
<dbReference type="Gene3D" id="3.40.50.720">
    <property type="entry name" value="NAD(P)-binding Rossmann-like Domain"/>
    <property type="match status" value="1"/>
</dbReference>
<dbReference type="OrthoDB" id="2102561at2759"/>
<evidence type="ECO:0000313" key="7">
    <source>
        <dbReference type="Proteomes" id="UP000789342"/>
    </source>
</evidence>
<dbReference type="PANTHER" id="PTHR44196:SF1">
    <property type="entry name" value="DEHYDROGENASE_REDUCTASE SDR FAMILY MEMBER 7B"/>
    <property type="match status" value="1"/>
</dbReference>
<keyword evidence="5" id="KW-1133">Transmembrane helix</keyword>
<dbReference type="AlphaFoldDB" id="A0A9N9A2M2"/>
<dbReference type="PRINTS" id="PR00081">
    <property type="entry name" value="GDHRDH"/>
</dbReference>
<dbReference type="GO" id="GO:0016491">
    <property type="term" value="F:oxidoreductase activity"/>
    <property type="evidence" value="ECO:0007669"/>
    <property type="project" value="UniProtKB-KW"/>
</dbReference>
<dbReference type="EMBL" id="CAJVPV010002022">
    <property type="protein sequence ID" value="CAG8515688.1"/>
    <property type="molecule type" value="Genomic_DNA"/>
</dbReference>
<evidence type="ECO:0000256" key="4">
    <source>
        <dbReference type="ARBA" id="ARBA00037096"/>
    </source>
</evidence>
<comment type="function">
    <text evidence="4">Putative oxidoreductase.</text>
</comment>
<evidence type="ECO:0000256" key="3">
    <source>
        <dbReference type="ARBA" id="ARBA00023002"/>
    </source>
</evidence>
<keyword evidence="3" id="KW-0560">Oxidoreductase</keyword>
<keyword evidence="7" id="KW-1185">Reference proteome</keyword>
<evidence type="ECO:0000313" key="6">
    <source>
        <dbReference type="EMBL" id="CAG8515688.1"/>
    </source>
</evidence>
<dbReference type="InterPro" id="IPR020904">
    <property type="entry name" value="Sc_DH/Rdtase_CS"/>
</dbReference>
<keyword evidence="5" id="KW-0812">Transmembrane</keyword>
<protein>
    <submittedName>
        <fullName evidence="6">8517_t:CDS:1</fullName>
    </submittedName>
</protein>